<accession>A0AAD9G763</accession>
<dbReference type="AlphaFoldDB" id="A0AAD9G763"/>
<dbReference type="Proteomes" id="UP001195914">
    <property type="component" value="Unassembled WGS sequence"/>
</dbReference>
<organism evidence="2 3">
    <name type="scientific">Babesia divergens</name>
    <dbReference type="NCBI Taxonomy" id="32595"/>
    <lineage>
        <taxon>Eukaryota</taxon>
        <taxon>Sar</taxon>
        <taxon>Alveolata</taxon>
        <taxon>Apicomplexa</taxon>
        <taxon>Aconoidasida</taxon>
        <taxon>Piroplasmida</taxon>
        <taxon>Babesiidae</taxon>
        <taxon>Babesia</taxon>
    </lineage>
</organism>
<evidence type="ECO:0000313" key="2">
    <source>
        <dbReference type="EMBL" id="KAK1933060.1"/>
    </source>
</evidence>
<name>A0AAD9G763_BABDI</name>
<feature type="compositionally biased region" description="Basic and acidic residues" evidence="1">
    <location>
        <begin position="282"/>
        <end position="292"/>
    </location>
</feature>
<gene>
    <name evidence="2" type="ORF">X943_002010</name>
</gene>
<evidence type="ECO:0000256" key="1">
    <source>
        <dbReference type="SAM" id="MobiDB-lite"/>
    </source>
</evidence>
<reference evidence="2" key="1">
    <citation type="journal article" date="2014" name="Nucleic Acids Res.">
        <title>The evolutionary dynamics of variant antigen genes in Babesia reveal a history of genomic innovation underlying host-parasite interaction.</title>
        <authorList>
            <person name="Jackson A.P."/>
            <person name="Otto T.D."/>
            <person name="Darby A."/>
            <person name="Ramaprasad A."/>
            <person name="Xia D."/>
            <person name="Echaide I.E."/>
            <person name="Farber M."/>
            <person name="Gahlot S."/>
            <person name="Gamble J."/>
            <person name="Gupta D."/>
            <person name="Gupta Y."/>
            <person name="Jackson L."/>
            <person name="Malandrin L."/>
            <person name="Malas T.B."/>
            <person name="Moussa E."/>
            <person name="Nair M."/>
            <person name="Reid A.J."/>
            <person name="Sanders M."/>
            <person name="Sharma J."/>
            <person name="Tracey A."/>
            <person name="Quail M.A."/>
            <person name="Weir W."/>
            <person name="Wastling J.M."/>
            <person name="Hall N."/>
            <person name="Willadsen P."/>
            <person name="Lingelbach K."/>
            <person name="Shiels B."/>
            <person name="Tait A."/>
            <person name="Berriman M."/>
            <person name="Allred D.R."/>
            <person name="Pain A."/>
        </authorList>
    </citation>
    <scope>NUCLEOTIDE SEQUENCE</scope>
    <source>
        <strain evidence="2">1802A</strain>
    </source>
</reference>
<sequence>MEKDGYSADDFFRHNEEIFDATNGKSETLSILNGAGKGCSVEDQSVNQKVPNISETQYDNTPFDFKGSSDSEEHTPLCDTYSTALYKKLSSVLDGFKGLMFSNWQLRNVIVDESSVSQQPDTVEDTVLLSLTERLCYTMDNLFRGAPTMERLVAFIPTFSPPKPGFNLADAFVPEHENFVDCFALFIQDNKSQGTPNSSNDTGSIPVDCIGDNLRCEIVNKVSKRVISESGPYHCVFEENIDSETPNEALLGFMGDLAFSSGRLRFFQAIKSLGKYKETLSRRITRSSRDPGTEDQESTSRMGSTTFANFQSPGSFLKSRLNLFSDYLSRTSDDTPSSPHSERTTRLGSISGRMIRSYFSCAQSKEAQETPDLDDNARHRMEEHILVHTDHWDEFQYDNIEIVLRDDNDSVVKLPYSCAVM</sequence>
<feature type="compositionally biased region" description="Polar residues" evidence="1">
    <location>
        <begin position="299"/>
        <end position="311"/>
    </location>
</feature>
<feature type="region of interest" description="Disordered" evidence="1">
    <location>
        <begin position="282"/>
        <end position="311"/>
    </location>
</feature>
<keyword evidence="3" id="KW-1185">Reference proteome</keyword>
<evidence type="ECO:0000313" key="3">
    <source>
        <dbReference type="Proteomes" id="UP001195914"/>
    </source>
</evidence>
<comment type="caution">
    <text evidence="2">The sequence shown here is derived from an EMBL/GenBank/DDBJ whole genome shotgun (WGS) entry which is preliminary data.</text>
</comment>
<proteinExistence type="predicted"/>
<dbReference type="EMBL" id="JAHBMH010000073">
    <property type="protein sequence ID" value="KAK1933060.1"/>
    <property type="molecule type" value="Genomic_DNA"/>
</dbReference>
<reference evidence="2" key="2">
    <citation type="submission" date="2021-05" db="EMBL/GenBank/DDBJ databases">
        <authorList>
            <person name="Pain A."/>
        </authorList>
    </citation>
    <scope>NUCLEOTIDE SEQUENCE</scope>
    <source>
        <strain evidence="2">1802A</strain>
    </source>
</reference>
<protein>
    <submittedName>
        <fullName evidence="2">Uncharacterized protein</fullName>
    </submittedName>
</protein>